<protein>
    <submittedName>
        <fullName evidence="2">Uncharacterized protein</fullName>
    </submittedName>
</protein>
<reference evidence="2 3" key="1">
    <citation type="submission" date="2019-04" db="EMBL/GenBank/DDBJ databases">
        <title>Streptomyces oryziradicis sp. nov., a novel actinomycete isolated from rhizosphere soil of rice (Oryza sativa L.).</title>
        <authorList>
            <person name="Li C."/>
        </authorList>
    </citation>
    <scope>NUCLEOTIDE SEQUENCE [LARGE SCALE GENOMIC DNA]</scope>
    <source>
        <strain evidence="2 3">NEAU-C40</strain>
    </source>
</reference>
<keyword evidence="1" id="KW-0472">Membrane</keyword>
<keyword evidence="3" id="KW-1185">Reference proteome</keyword>
<evidence type="ECO:0000313" key="3">
    <source>
        <dbReference type="Proteomes" id="UP000305778"/>
    </source>
</evidence>
<keyword evidence="1" id="KW-0812">Transmembrane</keyword>
<dbReference type="Proteomes" id="UP000305778">
    <property type="component" value="Unassembled WGS sequence"/>
</dbReference>
<sequence>MTNERTKKRVSLPAYSWLPRGAEVWSAPVDGRPNTWPRLWIGVPLIWSRVPFGHVSWVWAVAASVFVTVIALAAWPLRRRGAHPDENAAWVWTGKSAVRLIRPVEDDGPAVVTQVRAVGGTVLGLERSAAAVQAARRLLTAAEAVSDQLQPIGHTDPAPDDEADDEPPAEICVVLHDAGAAFVLEAAAFYTVADEDGDDDRERQRAVLARAAAALGAEPPVLPGRGGRVPEEALLTADDLRTFADGGFASAQRLEREFTGQVADGPSDIALEFGRVRAWPSRVDAMTIGQLAAADPAKISAILRDDLAAQAATDRAREQRDGAATASVTDEWERRWHLYLERYAARPAAGAPSAGLPPAGPRSLTPTARAALLLAVTATDITAEPLRPAAARAFGLGAEPAVRRIPWPRYRGLARAGDRILLALTIFIIPFVLVG</sequence>
<dbReference type="EMBL" id="SUMC01000027">
    <property type="protein sequence ID" value="TKA08778.1"/>
    <property type="molecule type" value="Genomic_DNA"/>
</dbReference>
<dbReference type="AlphaFoldDB" id="A0A4U0SIP2"/>
<accession>A0A4U0SIP2</accession>
<comment type="caution">
    <text evidence="2">The sequence shown here is derived from an EMBL/GenBank/DDBJ whole genome shotgun (WGS) entry which is preliminary data.</text>
</comment>
<feature type="transmembrane region" description="Helical" evidence="1">
    <location>
        <begin position="57"/>
        <end position="77"/>
    </location>
</feature>
<dbReference type="RefSeq" id="WP_136726321.1">
    <property type="nucleotide sequence ID" value="NZ_SUMC01000027.1"/>
</dbReference>
<gene>
    <name evidence="2" type="ORF">FCI23_25775</name>
</gene>
<evidence type="ECO:0000313" key="2">
    <source>
        <dbReference type="EMBL" id="TKA08778.1"/>
    </source>
</evidence>
<evidence type="ECO:0000256" key="1">
    <source>
        <dbReference type="SAM" id="Phobius"/>
    </source>
</evidence>
<organism evidence="2 3">
    <name type="scientific">Actinacidiphila oryziradicis</name>
    <dbReference type="NCBI Taxonomy" id="2571141"/>
    <lineage>
        <taxon>Bacteria</taxon>
        <taxon>Bacillati</taxon>
        <taxon>Actinomycetota</taxon>
        <taxon>Actinomycetes</taxon>
        <taxon>Kitasatosporales</taxon>
        <taxon>Streptomycetaceae</taxon>
        <taxon>Actinacidiphila</taxon>
    </lineage>
</organism>
<keyword evidence="1" id="KW-1133">Transmembrane helix</keyword>
<dbReference type="OrthoDB" id="4330851at2"/>
<name>A0A4U0SIP2_9ACTN</name>
<proteinExistence type="predicted"/>